<dbReference type="AlphaFoldDB" id="A0A139A7C8"/>
<evidence type="ECO:0000313" key="3">
    <source>
        <dbReference type="Proteomes" id="UP000070544"/>
    </source>
</evidence>
<dbReference type="PANTHER" id="PTHR47584:SF14">
    <property type="entry name" value="L10-INTERACTING MYB DOMAIN-CONTAINING PROTEIN-LIKE"/>
    <property type="match status" value="1"/>
</dbReference>
<sequence>MERMLLETFVAHKDKHSTGKWKSPALKRKVLAEFSDKAHVTYTWKQIKDRHDVLRCFHVCFKKAKDKSGAGWKEGPPAKLVLAPDAWKDFCATNPIAKDFKDNGWELWDMADSLYSETSATGEYSYNPAVIEEALDSGAEDASGNDSESDKGAATRLATSPVIDPNTIVWGFTPAHGEMVAAQKAMLFAILSGSCEPPIEDMASAVFEFCVTDSKEESSFSQDEAGGDESMEETEDGEWGELATETGSTASRVSLEILE</sequence>
<gene>
    <name evidence="2" type="ORF">M427DRAFT_34540</name>
</gene>
<evidence type="ECO:0008006" key="4">
    <source>
        <dbReference type="Google" id="ProtNLM"/>
    </source>
</evidence>
<protein>
    <recommendedName>
        <fullName evidence="4">Myb/SANT-like domain-containing protein</fullName>
    </recommendedName>
</protein>
<reference evidence="2 3" key="1">
    <citation type="journal article" date="2015" name="Genome Biol. Evol.">
        <title>Phylogenomic analyses indicate that early fungi evolved digesting cell walls of algal ancestors of land plants.</title>
        <authorList>
            <person name="Chang Y."/>
            <person name="Wang S."/>
            <person name="Sekimoto S."/>
            <person name="Aerts A.L."/>
            <person name="Choi C."/>
            <person name="Clum A."/>
            <person name="LaButti K.M."/>
            <person name="Lindquist E.A."/>
            <person name="Yee Ngan C."/>
            <person name="Ohm R.A."/>
            <person name="Salamov A.A."/>
            <person name="Grigoriev I.V."/>
            <person name="Spatafora J.W."/>
            <person name="Berbee M.L."/>
        </authorList>
    </citation>
    <scope>NUCLEOTIDE SEQUENCE [LARGE SCALE GENOMIC DNA]</scope>
    <source>
        <strain evidence="2 3">JEL478</strain>
    </source>
</reference>
<feature type="region of interest" description="Disordered" evidence="1">
    <location>
        <begin position="137"/>
        <end position="156"/>
    </location>
</feature>
<accession>A0A139A7C8</accession>
<dbReference type="EMBL" id="KQ965785">
    <property type="protein sequence ID" value="KXS12711.1"/>
    <property type="molecule type" value="Genomic_DNA"/>
</dbReference>
<feature type="region of interest" description="Disordered" evidence="1">
    <location>
        <begin position="217"/>
        <end position="259"/>
    </location>
</feature>
<organism evidence="2 3">
    <name type="scientific">Gonapodya prolifera (strain JEL478)</name>
    <name type="common">Monoblepharis prolifera</name>
    <dbReference type="NCBI Taxonomy" id="1344416"/>
    <lineage>
        <taxon>Eukaryota</taxon>
        <taxon>Fungi</taxon>
        <taxon>Fungi incertae sedis</taxon>
        <taxon>Chytridiomycota</taxon>
        <taxon>Chytridiomycota incertae sedis</taxon>
        <taxon>Monoblepharidomycetes</taxon>
        <taxon>Monoblepharidales</taxon>
        <taxon>Gonapodyaceae</taxon>
        <taxon>Gonapodya</taxon>
    </lineage>
</organism>
<proteinExistence type="predicted"/>
<keyword evidence="3" id="KW-1185">Reference proteome</keyword>
<name>A0A139A7C8_GONPJ</name>
<evidence type="ECO:0000256" key="1">
    <source>
        <dbReference type="SAM" id="MobiDB-lite"/>
    </source>
</evidence>
<dbReference type="OrthoDB" id="76215at2759"/>
<dbReference type="InterPro" id="IPR045026">
    <property type="entry name" value="LIMYB"/>
</dbReference>
<feature type="compositionally biased region" description="Acidic residues" evidence="1">
    <location>
        <begin position="225"/>
        <end position="239"/>
    </location>
</feature>
<evidence type="ECO:0000313" key="2">
    <source>
        <dbReference type="EMBL" id="KXS12711.1"/>
    </source>
</evidence>
<dbReference type="Proteomes" id="UP000070544">
    <property type="component" value="Unassembled WGS sequence"/>
</dbReference>
<dbReference type="PANTHER" id="PTHR47584">
    <property type="match status" value="1"/>
</dbReference>